<reference evidence="5" key="3">
    <citation type="journal article" date="2019" name="Int. J. Syst. Evol. Microbiol.">
        <title>The Global Catalogue of Microorganisms (GCM) 10K type strain sequencing project: providing services to taxonomists for standard genome sequencing and annotation.</title>
        <authorList>
            <consortium name="The Broad Institute Genomics Platform"/>
            <consortium name="The Broad Institute Genome Sequencing Center for Infectious Disease"/>
            <person name="Wu L."/>
            <person name="Ma J."/>
        </authorList>
    </citation>
    <scope>NUCLEOTIDE SEQUENCE [LARGE SCALE GENOMIC DNA]</scope>
    <source>
        <strain evidence="5">CGMCC 1.10832</strain>
    </source>
</reference>
<evidence type="ECO:0000313" key="3">
    <source>
        <dbReference type="EMBL" id="PTB92414.1"/>
    </source>
</evidence>
<dbReference type="Proteomes" id="UP000240608">
    <property type="component" value="Unassembled WGS sequence"/>
</dbReference>
<evidence type="ECO:0000313" key="4">
    <source>
        <dbReference type="Proteomes" id="UP000240608"/>
    </source>
</evidence>
<dbReference type="EMBL" id="BMEC01000004">
    <property type="protein sequence ID" value="GGC31701.1"/>
    <property type="molecule type" value="Genomic_DNA"/>
</dbReference>
<evidence type="ECO:0000313" key="2">
    <source>
        <dbReference type="EMBL" id="GGC31701.1"/>
    </source>
</evidence>
<organism evidence="3 4">
    <name type="scientific">Marivirga lumbricoides</name>
    <dbReference type="NCBI Taxonomy" id="1046115"/>
    <lineage>
        <taxon>Bacteria</taxon>
        <taxon>Pseudomonadati</taxon>
        <taxon>Bacteroidota</taxon>
        <taxon>Cytophagia</taxon>
        <taxon>Cytophagales</taxon>
        <taxon>Marivirgaceae</taxon>
        <taxon>Marivirga</taxon>
    </lineage>
</organism>
<protein>
    <submittedName>
        <fullName evidence="3">ATPase</fullName>
    </submittedName>
</protein>
<proteinExistence type="predicted"/>
<sequence>MKKFTADFEINASKKMLYPYISTASGLAQWFADDVNINEDKEFNFIYDDEDHPARLVGHRINQYVKFEFYEDGEEDDKSYVEIHLDENEITQSMYVKVVDYSDYDDEQEQYELWSELVNNLKDIVGG</sequence>
<reference evidence="3 4" key="2">
    <citation type="submission" date="2018-03" db="EMBL/GenBank/DDBJ databases">
        <title>Cross-interface Injection: A General Nanoliter Liquid Handling Method Applied to Single Cells Genome Amplification Automated Nanoliter Liquid Handling Applied to Single Cell Multiple Displacement Amplification.</title>
        <authorList>
            <person name="Yun J."/>
            <person name="Xu P."/>
            <person name="Xu J."/>
            <person name="Dai X."/>
            <person name="Wang Y."/>
            <person name="Zheng X."/>
            <person name="Cao C."/>
            <person name="Yi Q."/>
            <person name="Zhu Y."/>
            <person name="Wang L."/>
            <person name="Dong Z."/>
            <person name="Huang Y."/>
            <person name="Huang L."/>
            <person name="Du W."/>
        </authorList>
    </citation>
    <scope>NUCLEOTIDE SEQUENCE [LARGE SCALE GENOMIC DNA]</scope>
    <source>
        <strain evidence="3 4">Z-D1-2</strain>
    </source>
</reference>
<accession>A0A2T4DF18</accession>
<dbReference type="SUPFAM" id="SSF55961">
    <property type="entry name" value="Bet v1-like"/>
    <property type="match status" value="1"/>
</dbReference>
<evidence type="ECO:0000313" key="5">
    <source>
        <dbReference type="Proteomes" id="UP000636010"/>
    </source>
</evidence>
<gene>
    <name evidence="3" type="ORF">C9994_14035</name>
    <name evidence="2" type="ORF">GCM10011506_16450</name>
</gene>
<feature type="domain" description="START-like" evidence="1">
    <location>
        <begin position="2"/>
        <end position="126"/>
    </location>
</feature>
<dbReference type="RefSeq" id="WP_188462184.1">
    <property type="nucleotide sequence ID" value="NZ_BAABHU010000004.1"/>
</dbReference>
<dbReference type="Proteomes" id="UP000636010">
    <property type="component" value="Unassembled WGS sequence"/>
</dbReference>
<name>A0A2T4DF18_9BACT</name>
<evidence type="ECO:0000259" key="1">
    <source>
        <dbReference type="Pfam" id="PF19569"/>
    </source>
</evidence>
<comment type="caution">
    <text evidence="3">The sequence shown here is derived from an EMBL/GenBank/DDBJ whole genome shotgun (WGS) entry which is preliminary data.</text>
</comment>
<reference evidence="2" key="4">
    <citation type="submission" date="2024-05" db="EMBL/GenBank/DDBJ databases">
        <authorList>
            <person name="Sun Q."/>
            <person name="Zhou Y."/>
        </authorList>
    </citation>
    <scope>NUCLEOTIDE SEQUENCE</scope>
    <source>
        <strain evidence="2">CGMCC 1.10832</strain>
    </source>
</reference>
<dbReference type="Gene3D" id="3.30.530.20">
    <property type="match status" value="1"/>
</dbReference>
<dbReference type="Pfam" id="PF19569">
    <property type="entry name" value="START_2"/>
    <property type="match status" value="1"/>
</dbReference>
<keyword evidence="5" id="KW-1185">Reference proteome</keyword>
<dbReference type="EMBL" id="PYVU01000226">
    <property type="protein sequence ID" value="PTB92414.1"/>
    <property type="molecule type" value="Genomic_DNA"/>
</dbReference>
<reference evidence="2" key="1">
    <citation type="journal article" date="2014" name="Int. J. Syst. Evol. Microbiol.">
        <title>Complete genome of a new Firmicutes species belonging to the dominant human colonic microbiota ('Ruminococcus bicirculans') reveals two chromosomes and a selective capacity to utilize plant glucans.</title>
        <authorList>
            <consortium name="NISC Comparative Sequencing Program"/>
            <person name="Wegmann U."/>
            <person name="Louis P."/>
            <person name="Goesmann A."/>
            <person name="Henrissat B."/>
            <person name="Duncan S.H."/>
            <person name="Flint H.J."/>
        </authorList>
    </citation>
    <scope>NUCLEOTIDE SEQUENCE</scope>
    <source>
        <strain evidence="2">CGMCC 1.10832</strain>
    </source>
</reference>
<dbReference type="AlphaFoldDB" id="A0A2T4DF18"/>
<dbReference type="InterPro" id="IPR045736">
    <property type="entry name" value="START_2"/>
</dbReference>
<dbReference type="InterPro" id="IPR023393">
    <property type="entry name" value="START-like_dom_sf"/>
</dbReference>